<dbReference type="RefSeq" id="WP_087032467.1">
    <property type="nucleotide sequence ID" value="NZ_FJNE01000003.1"/>
</dbReference>
<sequence>MKPMKSMKLILIILFIALLFTPTSIAQAASNKNSSAATSTSPQGYSTWLWDTNEITYNSDNILTFLVNNHVTTVYLQVNYNLDYSYYQDFISRASANNIAVHALDGSPDWVMENGGVYQDAFFAWVADYQANSAVAAQFKGIHLDVEPYHYSTGYNTDPNAVLNRYQDFLLNAKNAASNLSLNLGIDIPFWFNEVSYSTGYGTGNLAAWIFNNIKTVTIMAYRDTAAGANGINQLAAAEMTLAKQYNASATIAVETENVGDPTYVTFFEEGSTYMYNELNLVRQYFSKNRAFSGIGIHHLDSWMSMNP</sequence>
<evidence type="ECO:0000313" key="2">
    <source>
        <dbReference type="EMBL" id="CZQ89749.1"/>
    </source>
</evidence>
<keyword evidence="1" id="KW-0732">Signal</keyword>
<accession>A0A143YFX8</accession>
<proteinExistence type="predicted"/>
<protein>
    <recommendedName>
        <fullName evidence="4">Amidase</fullName>
    </recommendedName>
</protein>
<evidence type="ECO:0000256" key="1">
    <source>
        <dbReference type="SAM" id="SignalP"/>
    </source>
</evidence>
<organism evidence="2 3">
    <name type="scientific">Trichococcus palustris</name>
    <dbReference type="NCBI Taxonomy" id="140314"/>
    <lineage>
        <taxon>Bacteria</taxon>
        <taxon>Bacillati</taxon>
        <taxon>Bacillota</taxon>
        <taxon>Bacilli</taxon>
        <taxon>Lactobacillales</taxon>
        <taxon>Carnobacteriaceae</taxon>
        <taxon>Trichococcus</taxon>
    </lineage>
</organism>
<feature type="signal peptide" evidence="1">
    <location>
        <begin position="1"/>
        <end position="28"/>
    </location>
</feature>
<dbReference type="AlphaFoldDB" id="A0A143YFX8"/>
<evidence type="ECO:0008006" key="4">
    <source>
        <dbReference type="Google" id="ProtNLM"/>
    </source>
</evidence>
<dbReference type="EMBL" id="FJNE01000003">
    <property type="protein sequence ID" value="CZQ89749.1"/>
    <property type="molecule type" value="Genomic_DNA"/>
</dbReference>
<keyword evidence="3" id="KW-1185">Reference proteome</keyword>
<feature type="chain" id="PRO_5007514839" description="Amidase" evidence="1">
    <location>
        <begin position="29"/>
        <end position="308"/>
    </location>
</feature>
<name>A0A143YFX8_9LACT</name>
<dbReference type="Proteomes" id="UP000242754">
    <property type="component" value="Unassembled WGS sequence"/>
</dbReference>
<dbReference type="STRING" id="140314.SAMN04488076_11217"/>
<gene>
    <name evidence="2" type="ORF">Tpal_1174</name>
</gene>
<evidence type="ECO:0000313" key="3">
    <source>
        <dbReference type="Proteomes" id="UP000242754"/>
    </source>
</evidence>
<reference evidence="2 3" key="1">
    <citation type="submission" date="2016-02" db="EMBL/GenBank/DDBJ databases">
        <authorList>
            <person name="Wen L."/>
            <person name="He K."/>
            <person name="Yang H."/>
        </authorList>
    </citation>
    <scope>NUCLEOTIDE SEQUENCE [LARGE SCALE GENOMIC DNA]</scope>
    <source>
        <strain evidence="2">Trichococcus palustris</strain>
    </source>
</reference>
<dbReference type="OrthoDB" id="7054537at2"/>